<evidence type="ECO:0000313" key="1">
    <source>
        <dbReference type="EMBL" id="UPL47774.1"/>
    </source>
</evidence>
<organism evidence="1 2">
    <name type="scientific">Hymenobacter sublimis</name>
    <dbReference type="NCBI Taxonomy" id="2933777"/>
    <lineage>
        <taxon>Bacteria</taxon>
        <taxon>Pseudomonadati</taxon>
        <taxon>Bacteroidota</taxon>
        <taxon>Cytophagia</taxon>
        <taxon>Cytophagales</taxon>
        <taxon>Hymenobacteraceae</taxon>
        <taxon>Hymenobacter</taxon>
    </lineage>
</organism>
<proteinExistence type="predicted"/>
<evidence type="ECO:0000313" key="2">
    <source>
        <dbReference type="Proteomes" id="UP000829647"/>
    </source>
</evidence>
<reference evidence="1 2" key="1">
    <citation type="submission" date="2022-04" db="EMBL/GenBank/DDBJ databases">
        <title>Hymenobacter sp. isolated from the air.</title>
        <authorList>
            <person name="Won M."/>
            <person name="Lee C.-M."/>
            <person name="Woen H.-Y."/>
            <person name="Kwon S.-W."/>
        </authorList>
    </citation>
    <scope>NUCLEOTIDE SEQUENCE [LARGE SCALE GENOMIC DNA]</scope>
    <source>
        <strain evidence="2">5516 S-25</strain>
    </source>
</reference>
<dbReference type="EMBL" id="CP095848">
    <property type="protein sequence ID" value="UPL47774.1"/>
    <property type="molecule type" value="Genomic_DNA"/>
</dbReference>
<name>A0ABY4J8P2_9BACT</name>
<protein>
    <recommendedName>
        <fullName evidence="3">Secreted protein</fullName>
    </recommendedName>
</protein>
<evidence type="ECO:0008006" key="3">
    <source>
        <dbReference type="Google" id="ProtNLM"/>
    </source>
</evidence>
<accession>A0ABY4J8P2</accession>
<gene>
    <name evidence="1" type="ORF">MWH26_11270</name>
</gene>
<dbReference type="RefSeq" id="WP_247974368.1">
    <property type="nucleotide sequence ID" value="NZ_CP095848.1"/>
</dbReference>
<keyword evidence="2" id="KW-1185">Reference proteome</keyword>
<dbReference type="Proteomes" id="UP000829647">
    <property type="component" value="Chromosome"/>
</dbReference>
<sequence>MLLQLVGLLARTLPTPRPTATLALLKGNRRPWLALTYPLLPGTQPHYLTRPNSTSLTYHSRRRWQLGEHARALSCPPPGVPVAPLPYEIRVILNIRLNP</sequence>